<feature type="region of interest" description="Disordered" evidence="8">
    <location>
        <begin position="4284"/>
        <end position="4368"/>
    </location>
</feature>
<evidence type="ECO:0000256" key="6">
    <source>
        <dbReference type="PROSITE-ProRule" id="PRU00508"/>
    </source>
</evidence>
<evidence type="ECO:0000256" key="8">
    <source>
        <dbReference type="SAM" id="MobiDB-lite"/>
    </source>
</evidence>
<feature type="compositionally biased region" description="Low complexity" evidence="8">
    <location>
        <begin position="1301"/>
        <end position="1317"/>
    </location>
</feature>
<dbReference type="InterPro" id="IPR043145">
    <property type="entry name" value="Znf_ZZ_sf"/>
</dbReference>
<organism evidence="11">
    <name type="scientific">Mucochytrium quahogii</name>
    <dbReference type="NCBI Taxonomy" id="96639"/>
    <lineage>
        <taxon>Eukaryota</taxon>
        <taxon>Sar</taxon>
        <taxon>Stramenopiles</taxon>
        <taxon>Bigyra</taxon>
        <taxon>Labyrinthulomycetes</taxon>
        <taxon>Thraustochytrida</taxon>
        <taxon>Thraustochytriidae</taxon>
        <taxon>Mucochytrium</taxon>
    </lineage>
</organism>
<keyword evidence="3 5" id="KW-0863">Zinc-finger</keyword>
<feature type="compositionally biased region" description="Basic residues" evidence="8">
    <location>
        <begin position="4002"/>
        <end position="4011"/>
    </location>
</feature>
<dbReference type="InterPro" id="IPR003126">
    <property type="entry name" value="Znf_UBR"/>
</dbReference>
<feature type="region of interest" description="Disordered" evidence="8">
    <location>
        <begin position="1428"/>
        <end position="1464"/>
    </location>
</feature>
<feature type="region of interest" description="Disordered" evidence="8">
    <location>
        <begin position="1250"/>
        <end position="1325"/>
    </location>
</feature>
<evidence type="ECO:0008006" key="12">
    <source>
        <dbReference type="Google" id="ProtNLM"/>
    </source>
</evidence>
<dbReference type="InterPro" id="IPR016024">
    <property type="entry name" value="ARM-type_fold"/>
</dbReference>
<feature type="compositionally biased region" description="Basic and acidic residues" evidence="8">
    <location>
        <begin position="3576"/>
        <end position="3596"/>
    </location>
</feature>
<dbReference type="GO" id="GO:0008270">
    <property type="term" value="F:zinc ion binding"/>
    <property type="evidence" value="ECO:0007669"/>
    <property type="project" value="UniProtKB-KW"/>
</dbReference>
<feature type="compositionally biased region" description="Basic and acidic residues" evidence="8">
    <location>
        <begin position="5318"/>
        <end position="5330"/>
    </location>
</feature>
<dbReference type="InterPro" id="IPR025704">
    <property type="entry name" value="E3_Ub_ligase_UBR4_C"/>
</dbReference>
<evidence type="ECO:0000256" key="5">
    <source>
        <dbReference type="PROSITE-ProRule" id="PRU00228"/>
    </source>
</evidence>
<feature type="region of interest" description="Disordered" evidence="8">
    <location>
        <begin position="20"/>
        <end position="41"/>
    </location>
</feature>
<dbReference type="PANTHER" id="PTHR21725:SF1">
    <property type="entry name" value="E3 UBIQUITIN-PROTEIN LIGASE UBR4"/>
    <property type="match status" value="1"/>
</dbReference>
<feature type="zinc finger region" description="UBR-type" evidence="6">
    <location>
        <begin position="1467"/>
        <end position="1534"/>
    </location>
</feature>
<dbReference type="Pfam" id="PF13764">
    <property type="entry name" value="E3_UbLigase_R4"/>
    <property type="match status" value="1"/>
</dbReference>
<evidence type="ECO:0000256" key="7">
    <source>
        <dbReference type="PROSITE-ProRule" id="PRU01388"/>
    </source>
</evidence>
<keyword evidence="4" id="KW-0862">Zinc</keyword>
<dbReference type="SUPFAM" id="SSF57850">
    <property type="entry name" value="RING/U-box"/>
    <property type="match status" value="1"/>
</dbReference>
<dbReference type="SUPFAM" id="SSF48371">
    <property type="entry name" value="ARM repeat"/>
    <property type="match status" value="1"/>
</dbReference>
<keyword evidence="2" id="KW-0479">Metal-binding</keyword>
<dbReference type="InterPro" id="IPR000433">
    <property type="entry name" value="Znf_ZZ"/>
</dbReference>
<sequence length="5493" mass="610893">MGVQLEDDLAGLAVELTKTLPGGEGEYEGQATPARAGQEGDGDKAVSSFLKGMVTCSLDDRKRCIGLLCRLLPELKGCEISENGVLLVSVVVLRVAMDQDCALTGQFLECVKLGMGFIVGNLEIISQNNPQYFNKLVHVLGALLGESCGDEYCLHLYEEVQADSFKVVFGCSRESSLFLEDNIWSKLARRSSGCGHDEAKPGIRQRNSICLAMKKGFILNFQSQYLVQCLELCNKILISMDENEPGEQKTQDLPLYALALFQNVGPVVNKTRKLARFYIRLVSTKSLLWLVSGTALPGSTSELMEVTLMNMVSVCIRLSSDSSMHSKTLQVGLRYLPQKSKGLALCFPSVDNYSELPYGISAALVLRMAKIASGVSKAYLSVRDVLEKILPFWVDVSAVTRTFLPIVYSSLELLCSWIRLLGPGHVETLSASGWVTGTIKWMHLCTELVDLKSTNATCKKWLNACIKLSTELLNTVFSNWELSKSIYSQIDFDLLMQLLDKSDCIFAAMENGILGDEKEWELLRDISGSSLNMSSVFPLTLEESNLNIVLAILRGRQTSFRMEQRGEVEDPLFVIVFSNIVSSLEKDMLLNYRYVILLLEIFSTCSHSTKLELFQSIIQLVVSLDARTNTKFCSELVILIERLLCGWLFDYTKTEKIKLCDYYTDEYRAFLDSDESFKDLNAKPPLEIVFDTCDLPVDNFANLAAWLLRNTRHMFDAVSQDNGKFQWALFCTVSFRVLTMFQSVNSVELLGCVDTVDSLMNTGAIVSLMHYILACFKSGRHEDGVYQLSLILDRLPLWMEQEKNWQQVGAVSDAVVNTLISCVTTYHSWLGKYTEGIATFLVRSLEFWRSKVEKVYAVALADIFLHTTSPSAEKRSRLEALLEVNTDHSPNMYNILVRFSGTGDPLLIMTQLQEKLKNLTPLKPYNKACSDWDTIDLDAIVRCLPLESEFAEIVSHEESIVTVLEICSHFIDRFGLQNRLDLQQVIVAIYFGSPSERVRTHASRLAKPLRIDVTTSPIVAVVRFTSNCRFLGRVVDFLTTVENAELKKFVVSIVAMLLNRLNGDKDSVKVNPFDEESRNVSDATSVITKLMAVKAISKTTLNTSIVLLSNILDGASNKCKLVLDDTFWDRFIREIYFELDVERDALKDILSRMLKMSVETESKPFVNIIVGKLDPKFLLQHSNILIGMLPLMSNAGVDLADMLTCCTSIVQYIVDVETCSNELMLAYSKVIRACMTCIQGYLAVNEVVPSVGKRPSTDNSTSTEPKGKSAKTESEPDVVNEKTTSSKILESDSSENDCQTFEFGENQNFENENGSSGRISEDEGIAVDVGEENWERPTEEDDSFFHRLVKRRLDGSCHKNSTLMEIDEEQKVKESSPRILGTGQLGYGEHTEDDEFLDSEGQSSSKAQKRRRGIGEIAKSLIDIGLKSDSRTSSKRRGKRESRNSESKTKASSRTTETKKGKGNSKNVCTYTLTGKTYDDQHWYHCLTCKLVKEKGCCSVCAKHCHQGHEIMYARRSRFFCDCGAESSCTSQTPRPVGDKFHEPSMFLPASRARLIEENSPLVQQFDDKTRFIVDTDKLEKLNTFSFYETARAVLEWLFKRKDMLETKTDESHRDVSSAPCFEVKCATVDGVFSMFKAPGTSTKKILYCMRKVMAVNSNGHLFIAEGTTVRCLHAGALLCDGARNADGQLYDYKNKTNVRESALKTLYRMSLSFTVMQVEFNPCRDHYVAIVGDTNCFVLTLSEKGGVLSKFRVELALQMTKMDYGDDKDLETTVIGVSWLHGSQTHLMVVTTSWIKVFSLSTDSTYPVHFYEFESRIANFTLAKVKYAGGLVTNHIFVLLESGILVHQETSESTGTKACNIVHWGANQMPEGSVKSMHAVLESGVNPVVVLSYDNGNTMVLTLQFCQGGIEVIRCEAVKCESGDVSLQWVEWGISSGSHRLLGLSETAPRFACYSGIGGNQPVQVGFETWANNSSKVTRNAVAMCIWPPAWTPLPSYQNLELDSEAAYFRSIPSPSCAMERRSVLGKFPFLRTEQNVLLVLCSNGQLMRLVPKNEVFAKDVACIEGAGKEVVSQIPVKTKGHHLRCPAPFLFEHALAVSSNGLLNSCFSWGGSVLLSVPTAQRAGSMLQIGRSESHISSKSPHSNFVLTAHLSCPGYALVALRVYVGSQSDTCIPKAALVGPLKRKITIPQHSSRWLDLTLSPTEVLLTQARGGVLEVTLTPSSSSGSDGIWLDAAEAYAMETSSKMWADFMRPAWDYAFRKLEDKKNHVQHPVDGTHMNLEASVGSALDATMTCLSTTMDAAKSLSVNLNHDDHENTALIASLERQIASDRVFRNKKITPRSRLLQTMLNMKQEPFWQRMNRACLDVVVDLVGEHSEGRSAFAQFLDACSFLGETINATDEAYWDWLSTNRIKKLFRALAEAYNSEVSKLLAGQLSADMLFLLEKANASFFNLLFSYSFIEWSKSSEQAVFEVFKEIFTEFVSGDIVSVFFVDHTMHHFISLYLDPKDANPSSAGSKLKGAEQKGRDNSLVEGESILYRCDGCEVFPMKGSRWHCTSCEDFDLCDKCNGKSFGDHKSSHAMVAFPTGTPQATPVPPTGQGAKKTQFAEKLVLELGDFCLKLVSNADPRNEILYMCVVKTLMHLAPKLKKIGTLLVEKICEEISIVVQLTDAERKARLVDSTSGMYFLVLLTALRVISYNGEGPGRTSKPSTVSKGQVSPMLRESLKTLLDENDRRRVSEQLLRLMVLLLKLPEESYSSKSHSVISSSTESSSKKDSGNTNGQKLLSESITSYLLDYSIGATVAFWAPFLKSADVIAASDRMEFQKSLSLPKYLLKVTLNLLHSMLNSSYVTERDSLVHSLIGMVQDPHFKFVHRRGSDILSIICEGHSDFRWLRNLDSFQKAIASIHEVGQKLSTNSSTRGLQCYHLGILPSFLPHGVTFQDLVTVTNVVKQLNRLVGDAQTDWLRYCCMPEEQDDKKYHALAVLLAAFPLFPNQCAINVLGLLVRGLPAPDTNGSMVTDGFRLHLANTLEDGTVLNVLSTLMLSNHNSQIRLVAVTIWRRLICCVNSPDETCKKVRNMMIMFLVSRFTRVLVSSEYGSELIMLITSLIQQPEFDDCEQSIYETIVNHACKILASCNDMLDSHKDAIRNRQLGKFVHFDRSNQQAGDAKETSSSVSTIVLPPYSGTNSSIGVCLSCNVPRRTYKPMQLKHAKSETKYTANTMLVSLDCMFTVESIQVEIQPLTVISGGGINAVNVYCNSTPTSELGSLKDKWQAWHKIATIKTGKDASTRSVARLPVPVSICNLMFEYETTAELAFSQNSERQICPRCNRMVSDRGGVCQCGEIVFQCRQCRRINQEDRNAFLCVECGYCRYAKFTFTLVARVSTDYPPILSEGDKEHAFKYFESFEDTAHSLELTLESMFEPARETANSLWREMGYSGYSTLIQARDSSEESPASSFSAKKLSLYSSPKLQRKSSSKEQNDKKHVSIEFLQKLGLIQEYQPYYRMDNSNSSSSGTTKAATSSSSASSGKQEKAQPFEVDEKASSLIQSLTLSLGKLDDIETNIKSSDGKRRRLVDSARLEHTSSKKTTDDKGKSKLKNGGSSKKSSHNSSRKGGDSVFGSFPSFKSLHINNHLANVPLTYTKDTSKALYDKLVITRHAMDNIHKEFVAYENRCAQSVVLRQLPADTGRPEKEGERVLQIAEKELTKLKTTDQDKCATCAEEFAILSCKLIGTLSAKGACASYLEACDVVSLLMSRGVSLSKNGCLGPSGEALLAFAQISNSSTQLILEASGKRLDECFEQAHTLNHGEWIGGIMMLLDRMSDKNASESSKQTIMFILRFLANQTDKIGPENRTWLKTEVVQAVILPMLRIVGRVCEQEEYKKQISDEVIASIAIWKPVAYETSPPIDKDLAWVPYVSRNAAKIIQSFYKSYVKGQSLPKKKGCSSVPISQDSVLLGRWDWMWTFLMHPTSATVRSEVVTIINSLASIKSPLTTSATTSQRKKRKHRKSAGTSVKSSVSSNTIHIGLLDALTYVASILYRSVGVNSVVVKEFFNVYSSIVTMCDVRVFKLLTFRGIARFISRIINNEAHRLGEVEESMLRLGDHDDWVQVEEENEFVWLHEVVAVLNMFVSTPAICANVSRYSQADLLEAYVRVNCFSLLHGSTITQTVEMLHSLLSSVSCSPYSATNDTKKKEKMTPAYQKADEFEELSYTVSGSLLSSFVERIVSHTNAGDTTKQYSDLKLVTCLIEEITGLIDPVETLPNIFILMHRARTQEEYFTGNLETNPISIDDVPLDEGEGIETSQDDSRSGASVGEAEGSANTGGGGSPAATQNGRWTTGNPALRTFSETLGENTGGGGKVDSEREPTMRDLRAKIACDLNFKHAKDIMELLVADKIINPDLPIRLVYEKIWKPHYLRDEGVDDQRRHQRSESHMSMEDEDDDKHDDDLIDHDAMYEHDHDEIMKGSDDDLDDENPLGIVKLGSRKTHFTLEEDEEDDGEDDHMVFTFGEDGVRASYGNDEMGEEMRDGGQFPPMEVTYRLCGIDGEAEEDFVETLSSDDSNKGGTEEIPEVKYACTVPFAKNGGIKSLLTVVDVLSTGFTISSSAVRNGLAVTIGLLSLCANVPENRKTMHELGVMPKLLAALMGSFQEVSAAPQAEQLVYILETLVGDPPETLAEEVESAALTNKKAGTAKSELAVFLEHLDAQDRATALRDSPRLLRAMARLLPFLTFGRASDVALLLDRFKQHLGPERLNCLDSDGTNKWDEQKQFHADSILWSIDALGMDKNSMALRDAAVEAGYISSLAGYFCKGWKLSLGGDEENKQEASEIKKAALELAKLPSTLIILRMLTGFCKNHAGIQTSLVTSGVLEIAFHLEQIPSENVSMVGEFADNFLQTVTGGEDARLALAKMRKEWNDMKQKKAMSKREAMLNKMGLQNTQKKKKRKSSVVEEGEGEGDDSTKKRKKKKKKKKEKPSGQPEWMKQMNDLVDEQGPVCTVCREGYVYKPTELLGVYVYSKSIVIPDTVTFVNKSNAIFPQLHTFEKLDVEKKDVCINQTFEKDLIKFRPGVYKKWSTSKWSPTTAGTSLDSSGSGTKASDSAPSTASSLLLTGDSGSSSGLTFPRRKSWGITTVSCFNCIHFSCHAKAVRADKHHAKAPKEEWEGAELRNAQTKCNNLLPLRGPNTITDARYSLAADKYFEIQGNRSRGLTLSTSSSTPNALSLVLLDLRVLLLRFAYAESLSEDTRGGGRESNFKLIVPAIALARYLMNNDSPTLKNQLTELHDHFLLVSIMLIESEKGTSWDRVKNVDSPAPETQAEDANKLPPKGEKMSERKRRSSSLTEKRKKQAKPCFLPDFVLCSLITILIGYSENEWQAMQMAFLRGVVEASLEISKGTATPESGALKTKQQNRPKSFELYKPQLIVLGIINMLHKHIGVAGGLEAWLQEEASSIEGMDEIRKSYESKLLEACTASELLSEIGVTNESTRKWFLERIN</sequence>
<feature type="region of interest" description="Disordered" evidence="8">
    <location>
        <begin position="4423"/>
        <end position="4447"/>
    </location>
</feature>
<dbReference type="Gene3D" id="3.30.60.90">
    <property type="match status" value="1"/>
</dbReference>
<proteinExistence type="inferred from homology"/>
<evidence type="ECO:0000256" key="3">
    <source>
        <dbReference type="ARBA" id="ARBA00022771"/>
    </source>
</evidence>
<dbReference type="InterPro" id="IPR045189">
    <property type="entry name" value="UBR4-like"/>
</dbReference>
<feature type="region of interest" description="Disordered" evidence="8">
    <location>
        <begin position="3995"/>
        <end position="4017"/>
    </location>
</feature>
<feature type="region of interest" description="Disordered" evidence="8">
    <location>
        <begin position="5074"/>
        <end position="5100"/>
    </location>
</feature>
<evidence type="ECO:0000256" key="4">
    <source>
        <dbReference type="ARBA" id="ARBA00022833"/>
    </source>
</evidence>
<dbReference type="PROSITE" id="PS01357">
    <property type="entry name" value="ZF_ZZ_1"/>
    <property type="match status" value="1"/>
</dbReference>
<evidence type="ECO:0000259" key="9">
    <source>
        <dbReference type="PROSITE" id="PS50135"/>
    </source>
</evidence>
<feature type="compositionally biased region" description="Low complexity" evidence="8">
    <location>
        <begin position="3510"/>
        <end position="3531"/>
    </location>
</feature>
<gene>
    <name evidence="11" type="ORF">QSP1433_LOCUS3237</name>
</gene>
<dbReference type="Pfam" id="PF00569">
    <property type="entry name" value="ZZ"/>
    <property type="match status" value="1"/>
</dbReference>
<feature type="domain" description="UBR-type" evidence="10">
    <location>
        <begin position="1467"/>
        <end position="1534"/>
    </location>
</feature>
<evidence type="ECO:0000259" key="10">
    <source>
        <dbReference type="PROSITE" id="PS51157"/>
    </source>
</evidence>
<dbReference type="SMART" id="SM00396">
    <property type="entry name" value="ZnF_UBR1"/>
    <property type="match status" value="1"/>
</dbReference>
<feature type="region of interest" description="Disordered" evidence="8">
    <location>
        <begin position="5303"/>
        <end position="5343"/>
    </location>
</feature>
<dbReference type="PROSITE" id="PS50135">
    <property type="entry name" value="ZF_ZZ_2"/>
    <property type="match status" value="1"/>
</dbReference>
<name>A0A7S2W6Q4_9STRA</name>
<feature type="compositionally biased region" description="Polar residues" evidence="8">
    <location>
        <begin position="5074"/>
        <end position="5093"/>
    </location>
</feature>
<feature type="region of interest" description="UBR4 E3 catalytic module" evidence="7">
    <location>
        <begin position="4841"/>
        <end position="5493"/>
    </location>
</feature>
<dbReference type="PROSITE" id="PS52043">
    <property type="entry name" value="UBR4_E3"/>
    <property type="match status" value="1"/>
</dbReference>
<evidence type="ECO:0000313" key="11">
    <source>
        <dbReference type="EMBL" id="CAD9670594.1"/>
    </source>
</evidence>
<feature type="compositionally biased region" description="Polar residues" evidence="8">
    <location>
        <begin position="4331"/>
        <end position="4354"/>
    </location>
</feature>
<dbReference type="Pfam" id="PF02207">
    <property type="entry name" value="zf-UBR"/>
    <property type="match status" value="1"/>
</dbReference>
<dbReference type="SMART" id="SM00291">
    <property type="entry name" value="ZnF_ZZ"/>
    <property type="match status" value="1"/>
</dbReference>
<feature type="region of interest" description="Disordered" evidence="8">
    <location>
        <begin position="3569"/>
        <end position="3618"/>
    </location>
</feature>
<feature type="region of interest" description="Disordered" evidence="8">
    <location>
        <begin position="3509"/>
        <end position="3542"/>
    </location>
</feature>
<feature type="compositionally biased region" description="Basic residues" evidence="8">
    <location>
        <begin position="4962"/>
        <end position="4973"/>
    </location>
</feature>
<feature type="domain" description="ZZ-type" evidence="9">
    <location>
        <begin position="2537"/>
        <end position="2591"/>
    </location>
</feature>
<feature type="region of interest" description="Disordered" evidence="8">
    <location>
        <begin position="4932"/>
        <end position="4982"/>
    </location>
</feature>
<dbReference type="PROSITE" id="PS51157">
    <property type="entry name" value="ZF_UBR"/>
    <property type="match status" value="1"/>
</dbReference>
<reference evidence="11" key="1">
    <citation type="submission" date="2021-01" db="EMBL/GenBank/DDBJ databases">
        <authorList>
            <person name="Corre E."/>
            <person name="Pelletier E."/>
            <person name="Niang G."/>
            <person name="Scheremetjew M."/>
            <person name="Finn R."/>
            <person name="Kale V."/>
            <person name="Holt S."/>
            <person name="Cochrane G."/>
            <person name="Meng A."/>
            <person name="Brown T."/>
            <person name="Cohen L."/>
        </authorList>
    </citation>
    <scope>NUCLEOTIDE SEQUENCE</scope>
    <source>
        <strain evidence="11">NY070348D</strain>
    </source>
</reference>
<feature type="compositionally biased region" description="Basic residues" evidence="8">
    <location>
        <begin position="5331"/>
        <end position="5343"/>
    </location>
</feature>
<dbReference type="PANTHER" id="PTHR21725">
    <property type="entry name" value="E3 UBIQUITIN-PROTEIN LIGASE UBR4"/>
    <property type="match status" value="1"/>
</dbReference>
<feature type="compositionally biased region" description="Basic and acidic residues" evidence="8">
    <location>
        <begin position="3532"/>
        <end position="3542"/>
    </location>
</feature>
<dbReference type="CDD" id="cd02249">
    <property type="entry name" value="ZZ"/>
    <property type="match status" value="1"/>
</dbReference>
<evidence type="ECO:0000256" key="2">
    <source>
        <dbReference type="ARBA" id="ARBA00022723"/>
    </source>
</evidence>
<accession>A0A7S2W6Q4</accession>
<comment type="similarity">
    <text evidence="1 7">Belongs to the UBR4 family.</text>
</comment>
<evidence type="ECO:0000256" key="1">
    <source>
        <dbReference type="ARBA" id="ARBA00009970"/>
    </source>
</evidence>
<dbReference type="EMBL" id="HBHK01005475">
    <property type="protein sequence ID" value="CAD9670594.1"/>
    <property type="molecule type" value="Transcribed_RNA"/>
</dbReference>
<feature type="region of interest" description="Disordered" evidence="8">
    <location>
        <begin position="1368"/>
        <end position="1412"/>
    </location>
</feature>
<feature type="compositionally biased region" description="Basic and acidic residues" evidence="8">
    <location>
        <begin position="4423"/>
        <end position="4438"/>
    </location>
</feature>
<protein>
    <recommendedName>
        <fullName evidence="12">UBR-type domain-containing protein</fullName>
    </recommendedName>
</protein>
<feature type="compositionally biased region" description="Basic and acidic residues" evidence="8">
    <location>
        <begin position="1265"/>
        <end position="1274"/>
    </location>
</feature>